<proteinExistence type="inferred from homology"/>
<dbReference type="RefSeq" id="WP_091614548.1">
    <property type="nucleotide sequence ID" value="NZ_FNNC01000004.1"/>
</dbReference>
<dbReference type="GO" id="GO:0030170">
    <property type="term" value="F:pyridoxal phosphate binding"/>
    <property type="evidence" value="ECO:0007669"/>
    <property type="project" value="InterPro"/>
</dbReference>
<protein>
    <recommendedName>
        <fullName evidence="5">Acetylornithine aminotransferase</fullName>
        <shortName evidence="5">ACOAT</shortName>
        <ecNumber evidence="5">2.6.1.11</ecNumber>
    </recommendedName>
</protein>
<comment type="similarity">
    <text evidence="5">Belongs to the class-III pyridoxal-phosphate-dependent aminotransferase family. ArgD subfamily.</text>
</comment>
<comment type="miscellaneous">
    <text evidence="5">May also have succinyldiaminopimelate aminotransferase activity, thus carrying out the corresponding step in lysine biosynthesis.</text>
</comment>
<dbReference type="CDD" id="cd00610">
    <property type="entry name" value="OAT_like"/>
    <property type="match status" value="1"/>
</dbReference>
<comment type="subcellular location">
    <subcellularLocation>
        <location evidence="5">Cytoplasm</location>
    </subcellularLocation>
</comment>
<dbReference type="PROSITE" id="PS00600">
    <property type="entry name" value="AA_TRANSFER_CLASS_3"/>
    <property type="match status" value="1"/>
</dbReference>
<evidence type="ECO:0000256" key="4">
    <source>
        <dbReference type="ARBA" id="ARBA00022898"/>
    </source>
</evidence>
<feature type="binding site" evidence="5">
    <location>
        <begin position="213"/>
        <end position="216"/>
    </location>
    <ligand>
        <name>pyridoxal 5'-phosphate</name>
        <dbReference type="ChEBI" id="CHEBI:597326"/>
    </ligand>
</feature>
<evidence type="ECO:0000256" key="5">
    <source>
        <dbReference type="HAMAP-Rule" id="MF_01107"/>
    </source>
</evidence>
<evidence type="ECO:0000313" key="7">
    <source>
        <dbReference type="Proteomes" id="UP000199488"/>
    </source>
</evidence>
<keyword evidence="3 5" id="KW-0808">Transferase</keyword>
<accession>A0A1H2VD50</accession>
<dbReference type="EMBL" id="FNNC01000004">
    <property type="protein sequence ID" value="SDW66268.1"/>
    <property type="molecule type" value="Genomic_DNA"/>
</dbReference>
<keyword evidence="4 5" id="KW-0663">Pyridoxal phosphate</keyword>
<dbReference type="GO" id="GO:0042802">
    <property type="term" value="F:identical protein binding"/>
    <property type="evidence" value="ECO:0007669"/>
    <property type="project" value="TreeGrafter"/>
</dbReference>
<dbReference type="STRING" id="1122204.SAMN05421781_2033"/>
<dbReference type="Pfam" id="PF00202">
    <property type="entry name" value="Aminotran_3"/>
    <property type="match status" value="1"/>
</dbReference>
<dbReference type="InterPro" id="IPR005814">
    <property type="entry name" value="Aminotrans_3"/>
</dbReference>
<dbReference type="InterPro" id="IPR004636">
    <property type="entry name" value="AcOrn/SuccOrn_fam"/>
</dbReference>
<comment type="pathway">
    <text evidence="5">Amino-acid biosynthesis; L-arginine biosynthesis; N(2)-acetyl-L-ornithine from L-glutamate: step 4/4.</text>
</comment>
<comment type="catalytic activity">
    <reaction evidence="5">
        <text>N(2)-acetyl-L-ornithine + 2-oxoglutarate = N-acetyl-L-glutamate 5-semialdehyde + L-glutamate</text>
        <dbReference type="Rhea" id="RHEA:18049"/>
        <dbReference type="ChEBI" id="CHEBI:16810"/>
        <dbReference type="ChEBI" id="CHEBI:29123"/>
        <dbReference type="ChEBI" id="CHEBI:29985"/>
        <dbReference type="ChEBI" id="CHEBI:57805"/>
        <dbReference type="EC" id="2.6.1.11"/>
    </reaction>
</comment>
<evidence type="ECO:0000256" key="3">
    <source>
        <dbReference type="ARBA" id="ARBA00022679"/>
    </source>
</evidence>
<dbReference type="Gene3D" id="3.90.1150.10">
    <property type="entry name" value="Aspartate Aminotransferase, domain 1"/>
    <property type="match status" value="1"/>
</dbReference>
<gene>
    <name evidence="5" type="primary">argD</name>
    <name evidence="6" type="ORF">SAMN05421781_2033</name>
</gene>
<feature type="binding site" evidence="5">
    <location>
        <begin position="101"/>
        <end position="102"/>
    </location>
    <ligand>
        <name>pyridoxal 5'-phosphate</name>
        <dbReference type="ChEBI" id="CHEBI:597326"/>
    </ligand>
</feature>
<dbReference type="InterPro" id="IPR050103">
    <property type="entry name" value="Class-III_PLP-dep_AT"/>
</dbReference>
<dbReference type="GO" id="GO:0003992">
    <property type="term" value="F:N2-acetyl-L-ornithine:2-oxoglutarate 5-aminotransferase activity"/>
    <property type="evidence" value="ECO:0007669"/>
    <property type="project" value="UniProtKB-UniRule"/>
</dbReference>
<dbReference type="NCBIfam" id="NF002797">
    <property type="entry name" value="PRK02936.1"/>
    <property type="match status" value="1"/>
</dbReference>
<evidence type="ECO:0000256" key="2">
    <source>
        <dbReference type="ARBA" id="ARBA00022605"/>
    </source>
</evidence>
<dbReference type="PIRSF" id="PIRSF000521">
    <property type="entry name" value="Transaminase_4ab_Lys_Orn"/>
    <property type="match status" value="1"/>
</dbReference>
<dbReference type="OrthoDB" id="9807885at2"/>
<feature type="binding site" evidence="5">
    <location>
        <position position="270"/>
    </location>
    <ligand>
        <name>N(2)-acetyl-L-ornithine</name>
        <dbReference type="ChEBI" id="CHEBI:57805"/>
    </ligand>
</feature>
<feature type="modified residue" description="N6-(pyridoxal phosphate)lysine" evidence="5">
    <location>
        <position position="242"/>
    </location>
</feature>
<dbReference type="InterPro" id="IPR015421">
    <property type="entry name" value="PyrdxlP-dep_Trfase_major"/>
</dbReference>
<keyword evidence="5" id="KW-0963">Cytoplasm</keyword>
<dbReference type="UniPathway" id="UPA00068">
    <property type="reaction ID" value="UER00109"/>
</dbReference>
<dbReference type="GO" id="GO:0005737">
    <property type="term" value="C:cytoplasm"/>
    <property type="evidence" value="ECO:0007669"/>
    <property type="project" value="UniProtKB-SubCell"/>
</dbReference>
<sequence length="385" mass="41541">MQQTEQKSHLFETYKRWELTFSHAEGSTVTDKEGREYTDLMAGISVVNLGHGDPDVIKHVEKQLHAGWHGSNFFQYEQQERTAELLTKLTGLDLVFFANSGTEANEAAIKCARKYTGRTKIQSFVQSFHGRTYGSMAATGQDAIHQGFGRMLEDFEYLPYNEVNALEKAVDENTAAIMLEPVQGEGGVIPGDPAFIQKAAALAKQHGALLIVDEVQTGLGRTGTMFAYEQAGVEPDIVTTAKALGNGFPVGAMIGKGYLQEAFGPGAHGSTFGGNPLAMAAVEGTLQKLMSINAPKMAAEKGRFFTNLLEEKIASLPAVKEIRGPGLMIGIELTESAAPYVLAMQKKGFLLIAAGPNTLRLLPPLTISYDDLEKAAAALTEVLEK</sequence>
<dbReference type="InterPro" id="IPR049704">
    <property type="entry name" value="Aminotrans_3_PPA_site"/>
</dbReference>
<dbReference type="PANTHER" id="PTHR11986">
    <property type="entry name" value="AMINOTRANSFERASE CLASS III"/>
    <property type="match status" value="1"/>
</dbReference>
<keyword evidence="5" id="KW-0055">Arginine biosynthesis</keyword>
<feature type="binding site" evidence="5">
    <location>
        <position position="131"/>
    </location>
    <ligand>
        <name>N(2)-acetyl-L-ornithine</name>
        <dbReference type="ChEBI" id="CHEBI:57805"/>
    </ligand>
</feature>
<dbReference type="GO" id="GO:0006526">
    <property type="term" value="P:L-arginine biosynthetic process"/>
    <property type="evidence" value="ECO:0007669"/>
    <property type="project" value="UniProtKB-UniRule"/>
</dbReference>
<keyword evidence="2 5" id="KW-0028">Amino-acid biosynthesis</keyword>
<dbReference type="InterPro" id="IPR015422">
    <property type="entry name" value="PyrdxlP-dep_Trfase_small"/>
</dbReference>
<feature type="binding site" evidence="5">
    <location>
        <position position="128"/>
    </location>
    <ligand>
        <name>pyridoxal 5'-phosphate</name>
        <dbReference type="ChEBI" id="CHEBI:597326"/>
    </ligand>
</feature>
<dbReference type="PANTHER" id="PTHR11986:SF79">
    <property type="entry name" value="ACETYLORNITHINE AMINOTRANSFERASE, MITOCHONDRIAL"/>
    <property type="match status" value="1"/>
</dbReference>
<dbReference type="Gene3D" id="3.40.640.10">
    <property type="entry name" value="Type I PLP-dependent aspartate aminotransferase-like (Major domain)"/>
    <property type="match status" value="1"/>
</dbReference>
<keyword evidence="1 5" id="KW-0032">Aminotransferase</keyword>
<dbReference type="AlphaFoldDB" id="A0A1H2VD50"/>
<comment type="subunit">
    <text evidence="5">Homodimer.</text>
</comment>
<name>A0A1H2VD50_9BACI</name>
<organism evidence="6 7">
    <name type="scientific">Marinococcus luteus</name>
    <dbReference type="NCBI Taxonomy" id="1122204"/>
    <lineage>
        <taxon>Bacteria</taxon>
        <taxon>Bacillati</taxon>
        <taxon>Bacillota</taxon>
        <taxon>Bacilli</taxon>
        <taxon>Bacillales</taxon>
        <taxon>Bacillaceae</taxon>
        <taxon>Marinococcus</taxon>
    </lineage>
</organism>
<evidence type="ECO:0000313" key="6">
    <source>
        <dbReference type="EMBL" id="SDW66268.1"/>
    </source>
</evidence>
<dbReference type="NCBIfam" id="NF002325">
    <property type="entry name" value="PRK01278.1"/>
    <property type="match status" value="1"/>
</dbReference>
<dbReference type="InterPro" id="IPR015424">
    <property type="entry name" value="PyrdxlP-dep_Trfase"/>
</dbReference>
<feature type="binding site" evidence="5">
    <location>
        <position position="271"/>
    </location>
    <ligand>
        <name>pyridoxal 5'-phosphate</name>
        <dbReference type="ChEBI" id="CHEBI:597326"/>
    </ligand>
</feature>
<dbReference type="SUPFAM" id="SSF53383">
    <property type="entry name" value="PLP-dependent transferases"/>
    <property type="match status" value="1"/>
</dbReference>
<comment type="cofactor">
    <cofactor evidence="5">
        <name>pyridoxal 5'-phosphate</name>
        <dbReference type="ChEBI" id="CHEBI:597326"/>
    </cofactor>
    <text evidence="5">Binds 1 pyridoxal phosphate per subunit.</text>
</comment>
<dbReference type="Proteomes" id="UP000199488">
    <property type="component" value="Unassembled WGS sequence"/>
</dbReference>
<dbReference type="FunFam" id="3.40.640.10:FF:000004">
    <property type="entry name" value="Acetylornithine aminotransferase"/>
    <property type="match status" value="1"/>
</dbReference>
<keyword evidence="7" id="KW-1185">Reference proteome</keyword>
<dbReference type="NCBIfam" id="TIGR00707">
    <property type="entry name" value="argD"/>
    <property type="match status" value="1"/>
</dbReference>
<dbReference type="HAMAP" id="MF_01107">
    <property type="entry name" value="ArgD_aminotrans_3"/>
    <property type="match status" value="1"/>
</dbReference>
<dbReference type="EC" id="2.6.1.11" evidence="5"/>
<evidence type="ECO:0000256" key="1">
    <source>
        <dbReference type="ARBA" id="ARBA00022576"/>
    </source>
</evidence>
<reference evidence="6 7" key="1">
    <citation type="submission" date="2016-10" db="EMBL/GenBank/DDBJ databases">
        <authorList>
            <person name="de Groot N.N."/>
        </authorList>
    </citation>
    <scope>NUCLEOTIDE SEQUENCE [LARGE SCALE GENOMIC DNA]</scope>
    <source>
        <strain evidence="6 7">DSM 23126</strain>
    </source>
</reference>